<dbReference type="PANTHER" id="PTHR11908">
    <property type="entry name" value="XANTHINE DEHYDROGENASE"/>
    <property type="match status" value="1"/>
</dbReference>
<dbReference type="RefSeq" id="WP_316020549.1">
    <property type="nucleotide sequence ID" value="NZ_JAWDID010000048.1"/>
</dbReference>
<dbReference type="InterPro" id="IPR000674">
    <property type="entry name" value="Ald_Oxase/Xan_DH_a/b"/>
</dbReference>
<dbReference type="EC" id="1.17.1.4" evidence="4"/>
<dbReference type="Proteomes" id="UP001254257">
    <property type="component" value="Unassembled WGS sequence"/>
</dbReference>
<reference evidence="4 5" key="1">
    <citation type="submission" date="2023-09" db="EMBL/GenBank/DDBJ databases">
        <title>Whole genome shotgun sequencing (WGS) of Bosea sp. ZW T0_25, isolated from stored onions (Allium cepa).</title>
        <authorList>
            <person name="Stoll D.A."/>
            <person name="Huch M."/>
        </authorList>
    </citation>
    <scope>NUCLEOTIDE SEQUENCE [LARGE SCALE GENOMIC DNA]</scope>
    <source>
        <strain evidence="4 5">ZW T0_25</strain>
    </source>
</reference>
<organism evidence="4 5">
    <name type="scientific">Bosea rubneri</name>
    <dbReference type="NCBI Taxonomy" id="3075434"/>
    <lineage>
        <taxon>Bacteria</taxon>
        <taxon>Pseudomonadati</taxon>
        <taxon>Pseudomonadota</taxon>
        <taxon>Alphaproteobacteria</taxon>
        <taxon>Hyphomicrobiales</taxon>
        <taxon>Boseaceae</taxon>
        <taxon>Bosea</taxon>
    </lineage>
</organism>
<dbReference type="InterPro" id="IPR037165">
    <property type="entry name" value="AldOxase/xan_DH_Mopterin-bd_sf"/>
</dbReference>
<accession>A0ABU3SDB1</accession>
<gene>
    <name evidence="4" type="primary">xdhB</name>
    <name evidence="4" type="ORF">RKE40_23045</name>
</gene>
<dbReference type="Pfam" id="PF01315">
    <property type="entry name" value="Ald_Xan_dh_C"/>
    <property type="match status" value="1"/>
</dbReference>
<dbReference type="SUPFAM" id="SSF54665">
    <property type="entry name" value="CO dehydrogenase molybdoprotein N-domain-like"/>
    <property type="match status" value="1"/>
</dbReference>
<dbReference type="Gene3D" id="3.30.365.10">
    <property type="entry name" value="Aldehyde oxidase/xanthine dehydrogenase, molybdopterin binding domain"/>
    <property type="match status" value="4"/>
</dbReference>
<keyword evidence="2 4" id="KW-0560">Oxidoreductase</keyword>
<dbReference type="GO" id="GO:0004854">
    <property type="term" value="F:xanthine dehydrogenase activity"/>
    <property type="evidence" value="ECO:0007669"/>
    <property type="project" value="UniProtKB-EC"/>
</dbReference>
<dbReference type="InterPro" id="IPR046867">
    <property type="entry name" value="AldOxase/xan_DH_MoCoBD2"/>
</dbReference>
<dbReference type="SMART" id="SM01008">
    <property type="entry name" value="Ald_Xan_dh_C"/>
    <property type="match status" value="1"/>
</dbReference>
<evidence type="ECO:0000259" key="3">
    <source>
        <dbReference type="SMART" id="SM01008"/>
    </source>
</evidence>
<evidence type="ECO:0000313" key="4">
    <source>
        <dbReference type="EMBL" id="MDU0342787.1"/>
    </source>
</evidence>
<evidence type="ECO:0000313" key="5">
    <source>
        <dbReference type="Proteomes" id="UP001254257"/>
    </source>
</evidence>
<dbReference type="Gene3D" id="3.90.1170.50">
    <property type="entry name" value="Aldehyde oxidase/xanthine dehydrogenase, a/b hammerhead"/>
    <property type="match status" value="1"/>
</dbReference>
<comment type="caution">
    <text evidence="4">The sequence shown here is derived from an EMBL/GenBank/DDBJ whole genome shotgun (WGS) entry which is preliminary data.</text>
</comment>
<keyword evidence="5" id="KW-1185">Reference proteome</keyword>
<proteinExistence type="predicted"/>
<dbReference type="EMBL" id="JAWDID010000048">
    <property type="protein sequence ID" value="MDU0342787.1"/>
    <property type="molecule type" value="Genomic_DNA"/>
</dbReference>
<dbReference type="Pfam" id="PF02738">
    <property type="entry name" value="MoCoBD_1"/>
    <property type="match status" value="1"/>
</dbReference>
<evidence type="ECO:0000256" key="2">
    <source>
        <dbReference type="ARBA" id="ARBA00023002"/>
    </source>
</evidence>
<dbReference type="Pfam" id="PF20256">
    <property type="entry name" value="MoCoBD_2"/>
    <property type="match status" value="1"/>
</dbReference>
<dbReference type="SUPFAM" id="SSF56003">
    <property type="entry name" value="Molybdenum cofactor-binding domain"/>
    <property type="match status" value="1"/>
</dbReference>
<dbReference type="InterPro" id="IPR036856">
    <property type="entry name" value="Ald_Oxase/Xan_DH_a/b_sf"/>
</dbReference>
<name>A0ABU3SDB1_9HYPH</name>
<dbReference type="NCBIfam" id="TIGR02965">
    <property type="entry name" value="xanthine_xdhB"/>
    <property type="match status" value="1"/>
</dbReference>
<keyword evidence="1" id="KW-0500">Molybdenum</keyword>
<protein>
    <submittedName>
        <fullName evidence="4">Xanthine dehydrogenase molybdopterin binding subunit</fullName>
        <ecNumber evidence="4">1.17.1.4</ecNumber>
    </submittedName>
</protein>
<dbReference type="InterPro" id="IPR008274">
    <property type="entry name" value="AldOxase/xan_DH_MoCoBD1"/>
</dbReference>
<dbReference type="InterPro" id="IPR016208">
    <property type="entry name" value="Ald_Oxase/xanthine_DH-like"/>
</dbReference>
<dbReference type="PANTHER" id="PTHR11908:SF132">
    <property type="entry name" value="ALDEHYDE OXIDASE 1-RELATED"/>
    <property type="match status" value="1"/>
</dbReference>
<evidence type="ECO:0000256" key="1">
    <source>
        <dbReference type="ARBA" id="ARBA00022505"/>
    </source>
</evidence>
<dbReference type="InterPro" id="IPR014309">
    <property type="entry name" value="Xanthine_DH_Mopterin-bd_su"/>
</dbReference>
<sequence>METRPIVGSPLKHDSAEKHVAGEAVYVDDILEPAGTAHACLGLSSIAHGRLLSLDLSAVEAAPGVLAVLTAADIPGENDISSTHKHDEPVFATEAILHHGQPLFAVIAETREQARHAAALAKAEYEEAAPLLDVASARAAGGELVTEPLKLERGDVAAGLAASPRRLNGAMAIGGQDHFYLESQIALAVPGEDGDMLVHSSTQHPSEVQHMVAAVLGVGAHAVTIEVRRMGGGFGGKETQANLFACVAALAARKLGRPVKLRPDRDDDMVITGKRHDFVVDYEIGFDDDGRIHAVDAVYAARCGWNADLSGPVTDRALFHMDNCYFYPAVRARSEPLRTHTVSNTAFRGFGGPQGMVGAERFIEEVAYATGLDPLEVRRRNLYGGEGRLTTPYHQQVEDMIAGEVIDELERDCHYRERQRAIRAFNRESPVIKRGIALTPVKFGISFTATWYNQAGALVHVYTDGTVALNHGGTEMGQGLYQKVAQVVAQAFGIGLDRIRITATTTGKVPNTSATAASSGSDLNGMAALDACETIKQRLVAFAAERWQEAPEAIAFLPGRVRIGAHEIAFVELVKAAYMARVQLSATGFYATPKIHWDRKAGRGHPFYYFAYGAAASEVAIDTLTGEYKVERVDILHDCGNSLNPAIDKGQIEGGFVQGMGWLTTEELVWDEKGRLRTHAPSTYKIPVASDRPRIFNVALLENAPNREHTIHRSKAVGEPPLMLAISVLQALSDAVASVGDHRFCPKLDAPATPERVLDAVERVRALAAATEGAS</sequence>
<feature type="domain" description="Aldehyde oxidase/xanthine dehydrogenase a/b hammerhead" evidence="3">
    <location>
        <begin position="21"/>
        <end position="129"/>
    </location>
</feature>